<accession>A0ABV7JUA8</accession>
<keyword evidence="3" id="KW-1185">Reference proteome</keyword>
<evidence type="ECO:0000313" key="2">
    <source>
        <dbReference type="EMBL" id="MFC3201675.1"/>
    </source>
</evidence>
<protein>
    <recommendedName>
        <fullName evidence="4">SMODS and SLOG-associating 2TM effector domain-containing protein</fullName>
    </recommendedName>
</protein>
<name>A0ABV7JUA8_9ALTE</name>
<gene>
    <name evidence="2" type="ORF">ACFOEW_07590</name>
</gene>
<dbReference type="Proteomes" id="UP001595477">
    <property type="component" value="Unassembled WGS sequence"/>
</dbReference>
<feature type="transmembrane region" description="Helical" evidence="1">
    <location>
        <begin position="132"/>
        <end position="151"/>
    </location>
</feature>
<keyword evidence="1" id="KW-1133">Transmembrane helix</keyword>
<keyword evidence="1" id="KW-0812">Transmembrane</keyword>
<evidence type="ECO:0000256" key="1">
    <source>
        <dbReference type="SAM" id="Phobius"/>
    </source>
</evidence>
<sequence length="154" mass="17716">MSKVNKVLPPRKVIIINTLTVVVLSFAIVFIFDFSFPDLDTALKSKLSQAGTFMNIMAALFLSYKFILKDRYNSRESELYKEDENLIKQFDLAKHDIHTKDDLNEWAERVNLQREKIYDEMKNIFDLNKLDSAHILMGLILIVLGSTLQMIGAG</sequence>
<comment type="caution">
    <text evidence="2">The sequence shown here is derived from an EMBL/GenBank/DDBJ whole genome shotgun (WGS) entry which is preliminary data.</text>
</comment>
<feature type="transmembrane region" description="Helical" evidence="1">
    <location>
        <begin position="52"/>
        <end position="68"/>
    </location>
</feature>
<dbReference type="EMBL" id="JBHRSX010000016">
    <property type="protein sequence ID" value="MFC3201675.1"/>
    <property type="molecule type" value="Genomic_DNA"/>
</dbReference>
<reference evidence="3" key="1">
    <citation type="journal article" date="2019" name="Int. J. Syst. Evol. Microbiol.">
        <title>The Global Catalogue of Microorganisms (GCM) 10K type strain sequencing project: providing services to taxonomists for standard genome sequencing and annotation.</title>
        <authorList>
            <consortium name="The Broad Institute Genomics Platform"/>
            <consortium name="The Broad Institute Genome Sequencing Center for Infectious Disease"/>
            <person name="Wu L."/>
            <person name="Ma J."/>
        </authorList>
    </citation>
    <scope>NUCLEOTIDE SEQUENCE [LARGE SCALE GENOMIC DNA]</scope>
    <source>
        <strain evidence="3">KCTC 52449</strain>
    </source>
</reference>
<organism evidence="2 3">
    <name type="scientific">Alteromonas oceani</name>
    <dbReference type="NCBI Taxonomy" id="2071609"/>
    <lineage>
        <taxon>Bacteria</taxon>
        <taxon>Pseudomonadati</taxon>
        <taxon>Pseudomonadota</taxon>
        <taxon>Gammaproteobacteria</taxon>
        <taxon>Alteromonadales</taxon>
        <taxon>Alteromonadaceae</taxon>
        <taxon>Alteromonas/Salinimonas group</taxon>
        <taxon>Alteromonas</taxon>
    </lineage>
</organism>
<keyword evidence="1" id="KW-0472">Membrane</keyword>
<evidence type="ECO:0000313" key="3">
    <source>
        <dbReference type="Proteomes" id="UP001595477"/>
    </source>
</evidence>
<evidence type="ECO:0008006" key="4">
    <source>
        <dbReference type="Google" id="ProtNLM"/>
    </source>
</evidence>
<dbReference type="RefSeq" id="WP_123323492.1">
    <property type="nucleotide sequence ID" value="NZ_JBHRSX010000016.1"/>
</dbReference>
<proteinExistence type="predicted"/>
<feature type="transmembrane region" description="Helical" evidence="1">
    <location>
        <begin position="12"/>
        <end position="32"/>
    </location>
</feature>